<dbReference type="RefSeq" id="WP_213002398.1">
    <property type="nucleotide sequence ID" value="NZ_BAAATW010000018.1"/>
</dbReference>
<name>A0A919SZZ1_9ACTN</name>
<proteinExistence type="predicted"/>
<keyword evidence="6" id="KW-1185">Reference proteome</keyword>
<gene>
    <name evidence="5" type="ORF">Aco04nite_80130</name>
</gene>
<evidence type="ECO:0000313" key="5">
    <source>
        <dbReference type="EMBL" id="GIM82148.1"/>
    </source>
</evidence>
<dbReference type="SUPFAM" id="SSF53335">
    <property type="entry name" value="S-adenosyl-L-methionine-dependent methyltransferases"/>
    <property type="match status" value="1"/>
</dbReference>
<keyword evidence="2" id="KW-0808">Transferase</keyword>
<evidence type="ECO:0000256" key="3">
    <source>
        <dbReference type="ARBA" id="ARBA00022691"/>
    </source>
</evidence>
<accession>A0A919SZZ1</accession>
<evidence type="ECO:0000256" key="2">
    <source>
        <dbReference type="ARBA" id="ARBA00022679"/>
    </source>
</evidence>
<protein>
    <submittedName>
        <fullName evidence="5">Antibiotic biosynthesis protein</fullName>
    </submittedName>
</protein>
<organism evidence="5 6">
    <name type="scientific">Winogradskya consettensis</name>
    <dbReference type="NCBI Taxonomy" id="113560"/>
    <lineage>
        <taxon>Bacteria</taxon>
        <taxon>Bacillati</taxon>
        <taxon>Actinomycetota</taxon>
        <taxon>Actinomycetes</taxon>
        <taxon>Micromonosporales</taxon>
        <taxon>Micromonosporaceae</taxon>
        <taxon>Winogradskya</taxon>
    </lineage>
</organism>
<dbReference type="CDD" id="cd02440">
    <property type="entry name" value="AdoMet_MTases"/>
    <property type="match status" value="1"/>
</dbReference>
<dbReference type="GO" id="GO:0032259">
    <property type="term" value="P:methylation"/>
    <property type="evidence" value="ECO:0007669"/>
    <property type="project" value="UniProtKB-KW"/>
</dbReference>
<dbReference type="InterPro" id="IPR041698">
    <property type="entry name" value="Methyltransf_25"/>
</dbReference>
<dbReference type="Proteomes" id="UP000680865">
    <property type="component" value="Unassembled WGS sequence"/>
</dbReference>
<keyword evidence="3" id="KW-0949">S-adenosyl-L-methionine</keyword>
<sequence length="262" mass="28782">MTTSNAEVTSVRDLYDAVADEYDQITRHNDYDEWVGLYAGLIERHGAPGERLLDIGAGTGQASIRLAEAGFAVTAVDISAEMLRQARAKPGADAVQFVVTDLRELPDLGTFDVAVALGEPFVYLVGETELAAALRGVARLLAAGGLLIFDLVTAGFCRRYRTYVAVDETADRVTVIRGAEPRQDPRGADYLLDQFTTDDGVTWRRTSQRHSFSYFAPETVDRLLREAGLEPLAVHGLQRGELQETADDEAHRKRFVVARRPA</sequence>
<dbReference type="AlphaFoldDB" id="A0A919SZZ1"/>
<reference evidence="5" key="1">
    <citation type="submission" date="2021-03" db="EMBL/GenBank/DDBJ databases">
        <title>Whole genome shotgun sequence of Actinoplanes consettensis NBRC 14913.</title>
        <authorList>
            <person name="Komaki H."/>
            <person name="Tamura T."/>
        </authorList>
    </citation>
    <scope>NUCLEOTIDE SEQUENCE</scope>
    <source>
        <strain evidence="5">NBRC 14913</strain>
    </source>
</reference>
<keyword evidence="1" id="KW-0489">Methyltransferase</keyword>
<dbReference type="GO" id="GO:0008168">
    <property type="term" value="F:methyltransferase activity"/>
    <property type="evidence" value="ECO:0007669"/>
    <property type="project" value="UniProtKB-KW"/>
</dbReference>
<dbReference type="InterPro" id="IPR029063">
    <property type="entry name" value="SAM-dependent_MTases_sf"/>
</dbReference>
<dbReference type="Pfam" id="PF13649">
    <property type="entry name" value="Methyltransf_25"/>
    <property type="match status" value="1"/>
</dbReference>
<evidence type="ECO:0000259" key="4">
    <source>
        <dbReference type="Pfam" id="PF13649"/>
    </source>
</evidence>
<evidence type="ECO:0000256" key="1">
    <source>
        <dbReference type="ARBA" id="ARBA00022603"/>
    </source>
</evidence>
<dbReference type="PANTHER" id="PTHR43464:SF19">
    <property type="entry name" value="UBIQUINONE BIOSYNTHESIS O-METHYLTRANSFERASE, MITOCHONDRIAL"/>
    <property type="match status" value="1"/>
</dbReference>
<comment type="caution">
    <text evidence="5">The sequence shown here is derived from an EMBL/GenBank/DDBJ whole genome shotgun (WGS) entry which is preliminary data.</text>
</comment>
<dbReference type="PANTHER" id="PTHR43464">
    <property type="entry name" value="METHYLTRANSFERASE"/>
    <property type="match status" value="1"/>
</dbReference>
<feature type="domain" description="Methyltransferase" evidence="4">
    <location>
        <begin position="53"/>
        <end position="145"/>
    </location>
</feature>
<dbReference type="Gene3D" id="2.20.130.10">
    <property type="entry name" value="CAC2371-like domains"/>
    <property type="match status" value="1"/>
</dbReference>
<evidence type="ECO:0000313" key="6">
    <source>
        <dbReference type="Proteomes" id="UP000680865"/>
    </source>
</evidence>
<dbReference type="Gene3D" id="3.40.50.150">
    <property type="entry name" value="Vaccinia Virus protein VP39"/>
    <property type="match status" value="1"/>
</dbReference>
<dbReference type="EMBL" id="BOQP01000050">
    <property type="protein sequence ID" value="GIM82148.1"/>
    <property type="molecule type" value="Genomic_DNA"/>
</dbReference>